<evidence type="ECO:0000256" key="2">
    <source>
        <dbReference type="SAM" id="Phobius"/>
    </source>
</evidence>
<dbReference type="InterPro" id="IPR001927">
    <property type="entry name" value="Na/Gal_symport"/>
</dbReference>
<accession>A0ABQ2P5Z2</accession>
<feature type="transmembrane region" description="Helical" evidence="2">
    <location>
        <begin position="149"/>
        <end position="170"/>
    </location>
</feature>
<keyword evidence="2" id="KW-0472">Membrane</keyword>
<feature type="transmembrane region" description="Helical" evidence="2">
    <location>
        <begin position="407"/>
        <end position="429"/>
    </location>
</feature>
<dbReference type="SUPFAM" id="SSF103473">
    <property type="entry name" value="MFS general substrate transporter"/>
    <property type="match status" value="1"/>
</dbReference>
<comment type="similarity">
    <text evidence="1">Belongs to the sodium:galactoside symporter (TC 2.A.2) family.</text>
</comment>
<dbReference type="Gene3D" id="1.20.1250.20">
    <property type="entry name" value="MFS general substrate transporter like domains"/>
    <property type="match status" value="1"/>
</dbReference>
<feature type="transmembrane region" description="Helical" evidence="2">
    <location>
        <begin position="109"/>
        <end position="137"/>
    </location>
</feature>
<dbReference type="PANTHER" id="PTHR11328">
    <property type="entry name" value="MAJOR FACILITATOR SUPERFAMILY DOMAIN-CONTAINING PROTEIN"/>
    <property type="match status" value="1"/>
</dbReference>
<gene>
    <name evidence="3" type="ORF">GCM10010970_08330</name>
</gene>
<dbReference type="Pfam" id="PF13347">
    <property type="entry name" value="MFS_2"/>
    <property type="match status" value="1"/>
</dbReference>
<comment type="caution">
    <text evidence="3">The sequence shown here is derived from an EMBL/GenBank/DDBJ whole genome shotgun (WGS) entry which is preliminary data.</text>
</comment>
<sequence length="453" mass="50624">MANDTLSVREKIGYGMGDAGCNIIFGAIMLFVNYFYTDIFGLTPALVGVLLLSVRVIDAVTDPIMGALADRTRSKYGRFRPWLLWMALPYAIFSILMFTTPAWSYDSKVVYAFVTYFLLSLAYTAINIPYCALGSVITNDPQERVACQSYRFVLVGLATLLLSLTLLPMADWFGGEDKARGYQMAMSVLAFAGMCMFLICFASVRERVQPATQTRDELKKDLKDVWKNDQWVRILLLTLCNVCPGFIRMAATMYYVTWVMQQSTRFATLFISLGVVGMILGSMLAKTLTDRWCKLRVFFWTNIVLGAFSCTFYFLDPHATGLIVALYFLLNILHQIPSPLHWSLMADVDDYGEWKTGKRITGISFAGNLFFLKAGLAIAGATAGFLLSWYGYDAGAKAQSASAIDGIVLLFSIIPGVGYLLTAAVVRLLKVDRELMRQIQVDLEKQRLVRRAA</sequence>
<feature type="transmembrane region" description="Helical" evidence="2">
    <location>
        <begin position="321"/>
        <end position="344"/>
    </location>
</feature>
<dbReference type="InterPro" id="IPR039672">
    <property type="entry name" value="MFS_2"/>
</dbReference>
<organism evidence="3 4">
    <name type="scientific">Silvimonas iriomotensis</name>
    <dbReference type="NCBI Taxonomy" id="449662"/>
    <lineage>
        <taxon>Bacteria</taxon>
        <taxon>Pseudomonadati</taxon>
        <taxon>Pseudomonadota</taxon>
        <taxon>Betaproteobacteria</taxon>
        <taxon>Neisseriales</taxon>
        <taxon>Chitinibacteraceae</taxon>
        <taxon>Silvimonas</taxon>
    </lineage>
</organism>
<dbReference type="PANTHER" id="PTHR11328:SF24">
    <property type="entry name" value="MAJOR FACILITATOR SUPERFAMILY (MFS) PROFILE DOMAIN-CONTAINING PROTEIN"/>
    <property type="match status" value="1"/>
</dbReference>
<feature type="transmembrane region" description="Helical" evidence="2">
    <location>
        <begin position="365"/>
        <end position="387"/>
    </location>
</feature>
<keyword evidence="2" id="KW-1133">Transmembrane helix</keyword>
<dbReference type="EMBL" id="BMLX01000001">
    <property type="protein sequence ID" value="GGP18977.1"/>
    <property type="molecule type" value="Genomic_DNA"/>
</dbReference>
<protein>
    <submittedName>
        <fullName evidence="3">MFS transporter</fullName>
    </submittedName>
</protein>
<feature type="transmembrane region" description="Helical" evidence="2">
    <location>
        <begin position="231"/>
        <end position="254"/>
    </location>
</feature>
<evidence type="ECO:0000313" key="3">
    <source>
        <dbReference type="EMBL" id="GGP18977.1"/>
    </source>
</evidence>
<feature type="transmembrane region" description="Helical" evidence="2">
    <location>
        <begin position="82"/>
        <end position="103"/>
    </location>
</feature>
<feature type="transmembrane region" description="Helical" evidence="2">
    <location>
        <begin position="266"/>
        <end position="285"/>
    </location>
</feature>
<name>A0ABQ2P5Z2_9NEIS</name>
<dbReference type="NCBIfam" id="TIGR00792">
    <property type="entry name" value="gph"/>
    <property type="match status" value="1"/>
</dbReference>
<feature type="transmembrane region" description="Helical" evidence="2">
    <location>
        <begin position="182"/>
        <end position="204"/>
    </location>
</feature>
<keyword evidence="4" id="KW-1185">Reference proteome</keyword>
<reference evidence="4" key="1">
    <citation type="journal article" date="2019" name="Int. J. Syst. Evol. Microbiol.">
        <title>The Global Catalogue of Microorganisms (GCM) 10K type strain sequencing project: providing services to taxonomists for standard genome sequencing and annotation.</title>
        <authorList>
            <consortium name="The Broad Institute Genomics Platform"/>
            <consortium name="The Broad Institute Genome Sequencing Center for Infectious Disease"/>
            <person name="Wu L."/>
            <person name="Ma J."/>
        </authorList>
    </citation>
    <scope>NUCLEOTIDE SEQUENCE [LARGE SCALE GENOMIC DNA]</scope>
    <source>
        <strain evidence="4">CGMCC 1.8859</strain>
    </source>
</reference>
<dbReference type="Proteomes" id="UP000637267">
    <property type="component" value="Unassembled WGS sequence"/>
</dbReference>
<feature type="transmembrane region" description="Helical" evidence="2">
    <location>
        <begin position="297"/>
        <end position="315"/>
    </location>
</feature>
<keyword evidence="2" id="KW-0812">Transmembrane</keyword>
<feature type="transmembrane region" description="Helical" evidence="2">
    <location>
        <begin position="12"/>
        <end position="36"/>
    </location>
</feature>
<evidence type="ECO:0000256" key="1">
    <source>
        <dbReference type="ARBA" id="ARBA00009617"/>
    </source>
</evidence>
<evidence type="ECO:0000313" key="4">
    <source>
        <dbReference type="Proteomes" id="UP000637267"/>
    </source>
</evidence>
<dbReference type="RefSeq" id="WP_188702617.1">
    <property type="nucleotide sequence ID" value="NZ_BMLX01000001.1"/>
</dbReference>
<dbReference type="CDD" id="cd17332">
    <property type="entry name" value="MFS_MelB_like"/>
    <property type="match status" value="1"/>
</dbReference>
<proteinExistence type="inferred from homology"/>
<feature type="transmembrane region" description="Helical" evidence="2">
    <location>
        <begin position="42"/>
        <end position="61"/>
    </location>
</feature>
<dbReference type="InterPro" id="IPR036259">
    <property type="entry name" value="MFS_trans_sf"/>
</dbReference>